<dbReference type="Proteomes" id="UP000004521">
    <property type="component" value="Unassembled WGS sequence"/>
</dbReference>
<organism evidence="1 2">
    <name type="scientific">Aliivibrio fischeri SR5</name>
    <dbReference type="NCBI Taxonomy" id="1088719"/>
    <lineage>
        <taxon>Bacteria</taxon>
        <taxon>Pseudomonadati</taxon>
        <taxon>Pseudomonadota</taxon>
        <taxon>Gammaproteobacteria</taxon>
        <taxon>Vibrionales</taxon>
        <taxon>Vibrionaceae</taxon>
        <taxon>Aliivibrio</taxon>
    </lineage>
</organism>
<dbReference type="EMBL" id="AHIH01000015">
    <property type="protein sequence ID" value="EHN67972.1"/>
    <property type="molecule type" value="Genomic_DNA"/>
</dbReference>
<evidence type="ECO:0000313" key="1">
    <source>
        <dbReference type="EMBL" id="EHN67972.1"/>
    </source>
</evidence>
<comment type="caution">
    <text evidence="1">The sequence shown here is derived from an EMBL/GenBank/DDBJ whole genome shotgun (WGS) entry which is preliminary data.</text>
</comment>
<evidence type="ECO:0008006" key="3">
    <source>
        <dbReference type="Google" id="ProtNLM"/>
    </source>
</evidence>
<proteinExistence type="predicted"/>
<protein>
    <recommendedName>
        <fullName evidence="3">GIY-YIG domain-containing protein</fullName>
    </recommendedName>
</protein>
<reference evidence="1 2" key="1">
    <citation type="journal article" date="2012" name="J. Bacteriol.">
        <title>Draft Genome Sequence of Vibrio fischeri SR5, a Strain Isolated from the Light Organ of the Mediterranean Squid Sepiola robusta.</title>
        <authorList>
            <person name="Gyllborg M.C."/>
            <person name="Sahl J.W."/>
            <person name="Cronin D.C.III."/>
            <person name="Rasko D.A."/>
            <person name="Mandel M.J."/>
        </authorList>
    </citation>
    <scope>NUCLEOTIDE SEQUENCE [LARGE SCALE GENOMIC DNA]</scope>
    <source>
        <strain evidence="1 2">SR5</strain>
    </source>
</reference>
<evidence type="ECO:0000313" key="2">
    <source>
        <dbReference type="Proteomes" id="UP000004521"/>
    </source>
</evidence>
<accession>A0AAV3EMP7</accession>
<sequence>MEFMEVATLEKFVSKVDSYLKDSKNQKLVIYPKESISPWNESQLDEKNADLLSSLSGVANIYAIFVLREGSNLPDLKYIGKTTKKLARQRLRNHLITKHDLTGAKLADIKSEVKNGNQIKISFVSIEPESLRNYVEEELINNNRNSSWNRENA</sequence>
<gene>
    <name evidence="1" type="ORF">VFSR5_2697</name>
</gene>
<name>A0AAV3EMP7_ALIFS</name>
<dbReference type="AlphaFoldDB" id="A0AAV3EMP7"/>